<keyword evidence="2" id="KW-0675">Receptor</keyword>
<evidence type="ECO:0000256" key="1">
    <source>
        <dbReference type="SAM" id="Phobius"/>
    </source>
</evidence>
<dbReference type="GO" id="GO:0004932">
    <property type="term" value="F:mating-type factor pheromone receptor activity"/>
    <property type="evidence" value="ECO:0007669"/>
    <property type="project" value="InterPro"/>
</dbReference>
<dbReference type="AlphaFoldDB" id="A0A8H7CNZ4"/>
<proteinExistence type="predicted"/>
<comment type="caution">
    <text evidence="2">The sequence shown here is derived from an EMBL/GenBank/DDBJ whole genome shotgun (WGS) entry which is preliminary data.</text>
</comment>
<name>A0A8H7CNZ4_9AGAR</name>
<feature type="transmembrane region" description="Helical" evidence="1">
    <location>
        <begin position="57"/>
        <end position="74"/>
    </location>
</feature>
<dbReference type="PRINTS" id="PR00899">
    <property type="entry name" value="GPCRSTE3"/>
</dbReference>
<sequence>MVLTTIELAYGLYLNITQSPIAPWISWDNTHFDFGTIDVWPVVLCKQTVTAVELSRWAQVFYAFIFFAFFGFAAEARKNYRLAF</sequence>
<organism evidence="2 3">
    <name type="scientific">Mycena venus</name>
    <dbReference type="NCBI Taxonomy" id="2733690"/>
    <lineage>
        <taxon>Eukaryota</taxon>
        <taxon>Fungi</taxon>
        <taxon>Dikarya</taxon>
        <taxon>Basidiomycota</taxon>
        <taxon>Agaricomycotina</taxon>
        <taxon>Agaricomycetes</taxon>
        <taxon>Agaricomycetidae</taxon>
        <taxon>Agaricales</taxon>
        <taxon>Marasmiineae</taxon>
        <taxon>Mycenaceae</taxon>
        <taxon>Mycena</taxon>
    </lineage>
</organism>
<protein>
    <submittedName>
        <fullName evidence="2">Pheromone B alpha 3 receptor</fullName>
    </submittedName>
</protein>
<keyword evidence="1" id="KW-1133">Transmembrane helix</keyword>
<gene>
    <name evidence="2" type="ORF">MVEN_01641000</name>
</gene>
<reference evidence="2" key="1">
    <citation type="submission" date="2020-05" db="EMBL/GenBank/DDBJ databases">
        <title>Mycena genomes resolve the evolution of fungal bioluminescence.</title>
        <authorList>
            <person name="Tsai I.J."/>
        </authorList>
    </citation>
    <scope>NUCLEOTIDE SEQUENCE</scope>
    <source>
        <strain evidence="2">CCC161011</strain>
    </source>
</reference>
<dbReference type="Pfam" id="PF02076">
    <property type="entry name" value="STE3"/>
    <property type="match status" value="1"/>
</dbReference>
<dbReference type="OrthoDB" id="2874149at2759"/>
<accession>A0A8H7CNZ4</accession>
<keyword evidence="1" id="KW-0812">Transmembrane</keyword>
<evidence type="ECO:0000313" key="3">
    <source>
        <dbReference type="Proteomes" id="UP000620124"/>
    </source>
</evidence>
<dbReference type="InterPro" id="IPR001499">
    <property type="entry name" value="GPCR_STE3"/>
</dbReference>
<dbReference type="EMBL" id="JACAZI010000014">
    <property type="protein sequence ID" value="KAF7344799.1"/>
    <property type="molecule type" value="Genomic_DNA"/>
</dbReference>
<dbReference type="GO" id="GO:0016020">
    <property type="term" value="C:membrane"/>
    <property type="evidence" value="ECO:0007669"/>
    <property type="project" value="InterPro"/>
</dbReference>
<evidence type="ECO:0000313" key="2">
    <source>
        <dbReference type="EMBL" id="KAF7344799.1"/>
    </source>
</evidence>
<dbReference type="Proteomes" id="UP000620124">
    <property type="component" value="Unassembled WGS sequence"/>
</dbReference>
<keyword evidence="3" id="KW-1185">Reference proteome</keyword>
<keyword evidence="1" id="KW-0472">Membrane</keyword>